<dbReference type="AlphaFoldDB" id="A0A853ILW7"/>
<organism evidence="2 3">
    <name type="scientific">Spartinivicinus marinus</name>
    <dbReference type="NCBI Taxonomy" id="2994442"/>
    <lineage>
        <taxon>Bacteria</taxon>
        <taxon>Pseudomonadati</taxon>
        <taxon>Pseudomonadota</taxon>
        <taxon>Gammaproteobacteria</taxon>
        <taxon>Oceanospirillales</taxon>
        <taxon>Zooshikellaceae</taxon>
        <taxon>Spartinivicinus</taxon>
    </lineage>
</organism>
<dbReference type="InterPro" id="IPR042196">
    <property type="entry name" value="FHIPEP_4"/>
</dbReference>
<feature type="transmembrane region" description="Helical" evidence="1">
    <location>
        <begin position="77"/>
        <end position="98"/>
    </location>
</feature>
<dbReference type="Gene3D" id="3.40.50.12790">
    <property type="entry name" value="FHIPEP family, domain 4"/>
    <property type="match status" value="1"/>
</dbReference>
<keyword evidence="1" id="KW-1133">Transmembrane helix</keyword>
<feature type="transmembrane region" description="Helical" evidence="1">
    <location>
        <begin position="204"/>
        <end position="224"/>
    </location>
</feature>
<dbReference type="PANTHER" id="PTHR30161">
    <property type="entry name" value="FLAGELLAR EXPORT PROTEIN, MEMBRANE FLHA SUBUNIT-RELATED"/>
    <property type="match status" value="1"/>
</dbReference>
<dbReference type="Gene3D" id="1.10.8.540">
    <property type="entry name" value="FHIPEP family, domain 3"/>
    <property type="match status" value="1"/>
</dbReference>
<reference evidence="2 3" key="1">
    <citation type="submission" date="2020-07" db="EMBL/GenBank/DDBJ databases">
        <title>Endozoicomonas sp. nov., isolated from sediment.</title>
        <authorList>
            <person name="Gu T."/>
        </authorList>
    </citation>
    <scope>NUCLEOTIDE SEQUENCE [LARGE SCALE GENOMIC DNA]</scope>
    <source>
        <strain evidence="2 3">SM1973</strain>
    </source>
</reference>
<evidence type="ECO:0000313" key="2">
    <source>
        <dbReference type="EMBL" id="NYZ68766.1"/>
    </source>
</evidence>
<evidence type="ECO:0000256" key="1">
    <source>
        <dbReference type="SAM" id="Phobius"/>
    </source>
</evidence>
<accession>A0A853ILW7</accession>
<keyword evidence="1" id="KW-0472">Membrane</keyword>
<dbReference type="InterPro" id="IPR042193">
    <property type="entry name" value="FHIPEP_3"/>
</dbReference>
<feature type="transmembrane region" description="Helical" evidence="1">
    <location>
        <begin position="21"/>
        <end position="40"/>
    </location>
</feature>
<feature type="transmembrane region" description="Helical" evidence="1">
    <location>
        <begin position="236"/>
        <end position="263"/>
    </location>
</feature>
<dbReference type="InterPro" id="IPR006302">
    <property type="entry name" value="T3SS_HrcV"/>
</dbReference>
<dbReference type="EMBL" id="JACCKB010000050">
    <property type="protein sequence ID" value="NYZ68766.1"/>
    <property type="molecule type" value="Genomic_DNA"/>
</dbReference>
<dbReference type="PRINTS" id="PR00949">
    <property type="entry name" value="TYPE3IMAPROT"/>
</dbReference>
<keyword evidence="1" id="KW-0812">Transmembrane</keyword>
<dbReference type="GO" id="GO:0005886">
    <property type="term" value="C:plasma membrane"/>
    <property type="evidence" value="ECO:0007669"/>
    <property type="project" value="TreeGrafter"/>
</dbReference>
<name>A0A853ILW7_9GAMM</name>
<feature type="transmembrane region" description="Helical" evidence="1">
    <location>
        <begin position="284"/>
        <end position="302"/>
    </location>
</feature>
<dbReference type="Proteomes" id="UP000569732">
    <property type="component" value="Unassembled WGS sequence"/>
</dbReference>
<dbReference type="NCBIfam" id="TIGR01399">
    <property type="entry name" value="hrcV"/>
    <property type="match status" value="1"/>
</dbReference>
<dbReference type="GO" id="GO:0009306">
    <property type="term" value="P:protein secretion"/>
    <property type="evidence" value="ECO:0007669"/>
    <property type="project" value="InterPro"/>
</dbReference>
<gene>
    <name evidence="2" type="primary">sctV</name>
    <name evidence="2" type="ORF">H0A36_22370</name>
</gene>
<feature type="transmembrane region" description="Helical" evidence="1">
    <location>
        <begin position="118"/>
        <end position="136"/>
    </location>
</feature>
<dbReference type="Pfam" id="PF00771">
    <property type="entry name" value="FHIPEP"/>
    <property type="match status" value="1"/>
</dbReference>
<protein>
    <submittedName>
        <fullName evidence="2">Type III secretion system export apparatus subunit SctV</fullName>
    </submittedName>
</protein>
<feature type="transmembrane region" description="Helical" evidence="1">
    <location>
        <begin position="46"/>
        <end position="65"/>
    </location>
</feature>
<dbReference type="RefSeq" id="WP_180570768.1">
    <property type="nucleotide sequence ID" value="NZ_JACCKB010000050.1"/>
</dbReference>
<sequence>MNIASHLNKKKIFTILSGRKDVIFVGLILLIVVMMVIPLPTLLVDLLIALNISFAVITIIVAIYLRDPVDFTTLPAVLLFATVFRLALSVTTTRLILLDAEAGDIISTFGDFVIQGNVAVGLIIFLIITLVQFIVITKGSERVAEVCARFSLDGMPGKQMSIDADLRSGMIDMHTAVQRRSHLQKESELFGSMDGAMKFVKGDAIAGLVITVVNLIGGLSIGMAQHQLEFNQALNIYSILTIGDGLTAQIPALFISIAAGIIITRVVNEEKDDLSTEITKQISIYPQSLVFAGILLFVFAFLPGFPTFLFIMIGASLGAIGTHIIFKEKNKKALKEVAWFDDRDDSLTDEEKYKPFPGITIKVSPTLDFLCKDEIFVRQFQIFEESFHSVFGIRLPSHRQFIDSKIENDHYLIAIDDVPLYEGTFYKDKKILKQLPESYNEKDFTPVNECWGYHQFYLVDPNRYDSGNMGPAFEAMSFFYHNLSNTLIRFAANFMGIQETRSLLDQINLEYSVLVSETLEVLPIAGLADLLKRLLDERVPLKHIRAILEAVVKHGKNEQDIEELAELVRTDLALQISNQFAYSRKITAYKLSYQLEQIIEDSIRATGSSYFLDLPVEQTQNLFNYLSQQVANFPFESDKQQAVFVVSKEIRRYLFKLLRQNQIYAYVLSLEELHPDYQLNIIDTINYEIN</sequence>
<dbReference type="InterPro" id="IPR001712">
    <property type="entry name" value="T3SS_FHIPEP"/>
</dbReference>
<comment type="caution">
    <text evidence="2">The sequence shown here is derived from an EMBL/GenBank/DDBJ whole genome shotgun (WGS) entry which is preliminary data.</text>
</comment>
<dbReference type="PIRSF" id="PIRSF005419">
    <property type="entry name" value="FlhA"/>
    <property type="match status" value="1"/>
</dbReference>
<evidence type="ECO:0000313" key="3">
    <source>
        <dbReference type="Proteomes" id="UP000569732"/>
    </source>
</evidence>
<proteinExistence type="predicted"/>
<keyword evidence="3" id="KW-1185">Reference proteome</keyword>
<dbReference type="PANTHER" id="PTHR30161:SF2">
    <property type="entry name" value="INVASION PROTEIN INVA"/>
    <property type="match status" value="1"/>
</dbReference>